<keyword evidence="3" id="KW-0342">GTP-binding</keyword>
<evidence type="ECO:0000256" key="3">
    <source>
        <dbReference type="ARBA" id="ARBA00023134"/>
    </source>
</evidence>
<dbReference type="GO" id="GO:0032153">
    <property type="term" value="C:cell division site"/>
    <property type="evidence" value="ECO:0007669"/>
    <property type="project" value="TreeGrafter"/>
</dbReference>
<evidence type="ECO:0000256" key="1">
    <source>
        <dbReference type="ARBA" id="ARBA00009690"/>
    </source>
</evidence>
<dbReference type="HAMAP" id="MF_00909">
    <property type="entry name" value="FtsZ"/>
    <property type="match status" value="1"/>
</dbReference>
<dbReference type="PRINTS" id="PR00423">
    <property type="entry name" value="CELLDVISFTSZ"/>
</dbReference>
<gene>
    <name evidence="6" type="ORF">S01H4_05251</name>
</gene>
<dbReference type="InterPro" id="IPR037103">
    <property type="entry name" value="Tubulin/FtsZ-like_C"/>
</dbReference>
<dbReference type="Pfam" id="PF02875">
    <property type="entry name" value="Mur_ligase_C"/>
    <property type="match status" value="1"/>
</dbReference>
<dbReference type="InterPro" id="IPR003008">
    <property type="entry name" value="Tubulin_FtsZ_GTPase"/>
</dbReference>
<dbReference type="GO" id="GO:0005737">
    <property type="term" value="C:cytoplasm"/>
    <property type="evidence" value="ECO:0007669"/>
    <property type="project" value="TreeGrafter"/>
</dbReference>
<evidence type="ECO:0000259" key="5">
    <source>
        <dbReference type="SMART" id="SM00865"/>
    </source>
</evidence>
<dbReference type="GO" id="GO:0051301">
    <property type="term" value="P:cell division"/>
    <property type="evidence" value="ECO:0007669"/>
    <property type="project" value="TreeGrafter"/>
</dbReference>
<evidence type="ECO:0000259" key="4">
    <source>
        <dbReference type="SMART" id="SM00864"/>
    </source>
</evidence>
<dbReference type="InterPro" id="IPR024757">
    <property type="entry name" value="FtsZ_C"/>
</dbReference>
<comment type="caution">
    <text evidence="6">The sequence shown here is derived from an EMBL/GenBank/DDBJ whole genome shotgun (WGS) entry which is preliminary data.</text>
</comment>
<dbReference type="EMBL" id="BART01001502">
    <property type="protein sequence ID" value="GAG70063.1"/>
    <property type="molecule type" value="Genomic_DNA"/>
</dbReference>
<reference evidence="6" key="1">
    <citation type="journal article" date="2014" name="Front. Microbiol.">
        <title>High frequency of phylogenetically diverse reductive dehalogenase-homologous genes in deep subseafloor sedimentary metagenomes.</title>
        <authorList>
            <person name="Kawai M."/>
            <person name="Futagami T."/>
            <person name="Toyoda A."/>
            <person name="Takaki Y."/>
            <person name="Nishi S."/>
            <person name="Hori S."/>
            <person name="Arai W."/>
            <person name="Tsubouchi T."/>
            <person name="Morono Y."/>
            <person name="Uchiyama I."/>
            <person name="Ito T."/>
            <person name="Fujiyama A."/>
            <person name="Inagaki F."/>
            <person name="Takami H."/>
        </authorList>
    </citation>
    <scope>NUCLEOTIDE SEQUENCE</scope>
    <source>
        <strain evidence="6">Expedition CK06-06</strain>
    </source>
</reference>
<dbReference type="SUPFAM" id="SSF55307">
    <property type="entry name" value="Tubulin C-terminal domain-like"/>
    <property type="match status" value="1"/>
</dbReference>
<dbReference type="AlphaFoldDB" id="X1ABJ8"/>
<dbReference type="InterPro" id="IPR036525">
    <property type="entry name" value="Tubulin/FtsZ_GTPase_sf"/>
</dbReference>
<evidence type="ECO:0000313" key="6">
    <source>
        <dbReference type="EMBL" id="GAG70063.1"/>
    </source>
</evidence>
<dbReference type="InterPro" id="IPR004101">
    <property type="entry name" value="Mur_ligase_C"/>
</dbReference>
<dbReference type="InterPro" id="IPR036565">
    <property type="entry name" value="Mur-like_cat_sf"/>
</dbReference>
<dbReference type="GO" id="GO:0003924">
    <property type="term" value="F:GTPase activity"/>
    <property type="evidence" value="ECO:0007669"/>
    <property type="project" value="InterPro"/>
</dbReference>
<protein>
    <recommendedName>
        <fullName evidence="7">Cell division protein FtsZ</fullName>
    </recommendedName>
</protein>
<dbReference type="SUPFAM" id="SSF52490">
    <property type="entry name" value="Tubulin nucleotide-binding domain-like"/>
    <property type="match status" value="1"/>
</dbReference>
<dbReference type="InterPro" id="IPR036615">
    <property type="entry name" value="Mur_ligase_C_dom_sf"/>
</dbReference>
<sequence length="466" mass="50088">MNLNFDKNYYAVIRVIGIGGGGNNAINRMIEDNLSGCEFVAINTDAQVLMMSIADRKVLLGESGLGAGSDPEIGRIAAEKSIESIKEVVKDADMIFLTLGEGGGTGTGAAPIIATAAREAGCLIVAVATKPFTFEGRKRMSQAEEGIENLKDKVDTLIIIPNDRLLEISDDNTTLLNAFRLADNVLKAGVRGVTDLITLPGLINLDFADIKSVIKNAGNAILGDGIASGESRAIKAAQNAINSPLIETSIEGANGILLNISGGPDLKLFEVNQAAEIIRNASSPNANVIFGAVIDESMSDKVKVTIIATGFEPKKAKVMKTDDGINKKKEVEKKLFEFEKNMDEMGRFTFNFYKGSKKIIDICLNIPGHHNIYNACCAAAICSYLNINKELVKAGIESAVTPGSRMEIIRKKDKIIIDDCYNASPVSVKNAIDTLVLISKKKNMRSVAILGDMLELGNDSFKFHRE</sequence>
<dbReference type="GO" id="GO:0016881">
    <property type="term" value="F:acid-amino acid ligase activity"/>
    <property type="evidence" value="ECO:0007669"/>
    <property type="project" value="InterPro"/>
</dbReference>
<dbReference type="Gene3D" id="3.30.1330.20">
    <property type="entry name" value="Tubulin/FtsZ, C-terminal domain"/>
    <property type="match status" value="1"/>
</dbReference>
<dbReference type="Pfam" id="PF00091">
    <property type="entry name" value="Tubulin"/>
    <property type="match status" value="1"/>
</dbReference>
<dbReference type="PANTHER" id="PTHR30314:SF3">
    <property type="entry name" value="MITOCHONDRIAL DIVISION PROTEIN FSZA"/>
    <property type="match status" value="1"/>
</dbReference>
<proteinExistence type="inferred from homology"/>
<dbReference type="CDD" id="cd02201">
    <property type="entry name" value="FtsZ_type1"/>
    <property type="match status" value="1"/>
</dbReference>
<dbReference type="SMART" id="SM00865">
    <property type="entry name" value="Tubulin_C"/>
    <property type="match status" value="1"/>
</dbReference>
<dbReference type="GO" id="GO:0005524">
    <property type="term" value="F:ATP binding"/>
    <property type="evidence" value="ECO:0007669"/>
    <property type="project" value="InterPro"/>
</dbReference>
<evidence type="ECO:0000256" key="2">
    <source>
        <dbReference type="ARBA" id="ARBA00022741"/>
    </source>
</evidence>
<dbReference type="Gene3D" id="3.40.50.1440">
    <property type="entry name" value="Tubulin/FtsZ, GTPase domain"/>
    <property type="match status" value="1"/>
</dbReference>
<dbReference type="InterPro" id="IPR000158">
    <property type="entry name" value="Cell_div_FtsZ"/>
</dbReference>
<dbReference type="PANTHER" id="PTHR30314">
    <property type="entry name" value="CELL DIVISION PROTEIN FTSZ-RELATED"/>
    <property type="match status" value="1"/>
</dbReference>
<dbReference type="NCBIfam" id="TIGR00065">
    <property type="entry name" value="ftsZ"/>
    <property type="match status" value="1"/>
</dbReference>
<dbReference type="GO" id="GO:0005525">
    <property type="term" value="F:GTP binding"/>
    <property type="evidence" value="ECO:0007669"/>
    <property type="project" value="UniProtKB-KW"/>
</dbReference>
<dbReference type="InterPro" id="IPR008280">
    <property type="entry name" value="Tub_FtsZ_C"/>
</dbReference>
<feature type="domain" description="Tubulin/FtsZ GTPase" evidence="4">
    <location>
        <begin position="12"/>
        <end position="201"/>
    </location>
</feature>
<dbReference type="FunFam" id="3.40.50.1440:FF:000001">
    <property type="entry name" value="Cell division protein FtsZ"/>
    <property type="match status" value="1"/>
</dbReference>
<organism evidence="6">
    <name type="scientific">marine sediment metagenome</name>
    <dbReference type="NCBI Taxonomy" id="412755"/>
    <lineage>
        <taxon>unclassified sequences</taxon>
        <taxon>metagenomes</taxon>
        <taxon>ecological metagenomes</taxon>
    </lineage>
</organism>
<dbReference type="InterPro" id="IPR018316">
    <property type="entry name" value="Tubulin/FtsZ_2-layer-sand-dom"/>
</dbReference>
<dbReference type="Pfam" id="PF12327">
    <property type="entry name" value="FtsZ_C"/>
    <property type="match status" value="1"/>
</dbReference>
<evidence type="ECO:0008006" key="7">
    <source>
        <dbReference type="Google" id="ProtNLM"/>
    </source>
</evidence>
<accession>X1ABJ8</accession>
<dbReference type="Gene3D" id="3.90.190.20">
    <property type="entry name" value="Mur ligase, C-terminal domain"/>
    <property type="match status" value="1"/>
</dbReference>
<name>X1ABJ8_9ZZZZ</name>
<comment type="similarity">
    <text evidence="1">Belongs to the FtsZ family.</text>
</comment>
<dbReference type="SMART" id="SM00864">
    <property type="entry name" value="Tubulin"/>
    <property type="match status" value="1"/>
</dbReference>
<dbReference type="SUPFAM" id="SSF53623">
    <property type="entry name" value="MurD-like peptide ligases, catalytic domain"/>
    <property type="match status" value="1"/>
</dbReference>
<dbReference type="SUPFAM" id="SSF53244">
    <property type="entry name" value="MurD-like peptide ligases, peptide-binding domain"/>
    <property type="match status" value="1"/>
</dbReference>
<feature type="domain" description="Tubulin/FtsZ 2-layer sandwich" evidence="5">
    <location>
        <begin position="203"/>
        <end position="320"/>
    </location>
</feature>
<keyword evidence="2" id="KW-0547">Nucleotide-binding</keyword>
<dbReference type="InterPro" id="IPR045061">
    <property type="entry name" value="FtsZ/CetZ"/>
</dbReference>